<dbReference type="InterPro" id="IPR058520">
    <property type="entry name" value="DUF8207"/>
</dbReference>
<dbReference type="PANTHER" id="PTHR35374:SF1">
    <property type="entry name" value="PROTEIN KINASE DOMAIN-CONTAINING PROTEIN"/>
    <property type="match status" value="1"/>
</dbReference>
<keyword evidence="2" id="KW-1185">Reference proteome</keyword>
<dbReference type="PANTHER" id="PTHR35374">
    <property type="entry name" value="CYCLIN-DEPENDENT KINASE 11A-LIKE"/>
    <property type="match status" value="1"/>
</dbReference>
<gene>
    <name evidence="3" type="primary">LOC136076190</name>
</gene>
<sequence length="265" mass="30735">MGETNLQLDLEKLYKPLIHSQDGIKESICKLQDQADKFALPFSNYYPEANREIMITDFKELYPYHEENKSMRLGKIATDYIRMYANSKTSTDTTFGIHSKDDIFYIRKKPIHINDNDITIDDETYYGTPSLWELIVKFNPEKNLYTEDDLKKYRAILIQTDAITSDANLYKPKSSHSRKYREIIAAIWRDLSRKRESKRTGVGKKVQTIILPSDPNSSIEKLELRIAAWKAGNTGARNEAVAICDELLRQGIIDDLQYKLIQNNL</sequence>
<proteinExistence type="predicted"/>
<organism evidence="2 3">
    <name type="scientific">Hydra vulgaris</name>
    <name type="common">Hydra</name>
    <name type="synonym">Hydra attenuata</name>
    <dbReference type="NCBI Taxonomy" id="6087"/>
    <lineage>
        <taxon>Eukaryota</taxon>
        <taxon>Metazoa</taxon>
        <taxon>Cnidaria</taxon>
        <taxon>Hydrozoa</taxon>
        <taxon>Hydroidolina</taxon>
        <taxon>Anthoathecata</taxon>
        <taxon>Aplanulata</taxon>
        <taxon>Hydridae</taxon>
        <taxon>Hydra</taxon>
    </lineage>
</organism>
<dbReference type="GeneID" id="136076190"/>
<evidence type="ECO:0000313" key="3">
    <source>
        <dbReference type="RefSeq" id="XP_065645735.1"/>
    </source>
</evidence>
<dbReference type="Proteomes" id="UP001652625">
    <property type="component" value="Chromosome 02"/>
</dbReference>
<name>A0ABM4BA39_HYDVU</name>
<dbReference type="RefSeq" id="XP_065645735.1">
    <property type="nucleotide sequence ID" value="XM_065789663.1"/>
</dbReference>
<evidence type="ECO:0000313" key="2">
    <source>
        <dbReference type="Proteomes" id="UP001652625"/>
    </source>
</evidence>
<evidence type="ECO:0000259" key="1">
    <source>
        <dbReference type="Pfam" id="PF26634"/>
    </source>
</evidence>
<feature type="domain" description="DUF8207" evidence="1">
    <location>
        <begin position="91"/>
        <end position="188"/>
    </location>
</feature>
<protein>
    <submittedName>
        <fullName evidence="3">Uncharacterized protein LOC136076190</fullName>
    </submittedName>
</protein>
<reference evidence="3" key="2">
    <citation type="submission" date="2025-08" db="UniProtKB">
        <authorList>
            <consortium name="RefSeq"/>
        </authorList>
    </citation>
    <scope>IDENTIFICATION</scope>
</reference>
<accession>A0ABM4BA39</accession>
<reference evidence="2" key="1">
    <citation type="submission" date="2025-05" db="UniProtKB">
        <authorList>
            <consortium name="RefSeq"/>
        </authorList>
    </citation>
    <scope>NUCLEOTIDE SEQUENCE [LARGE SCALE GENOMIC DNA]</scope>
</reference>
<dbReference type="Pfam" id="PF26634">
    <property type="entry name" value="DUF8207"/>
    <property type="match status" value="1"/>
</dbReference>